<evidence type="ECO:0000256" key="2">
    <source>
        <dbReference type="SAM" id="Phobius"/>
    </source>
</evidence>
<name>A0A3D9UM87_9MICO</name>
<keyword evidence="2" id="KW-0812">Transmembrane</keyword>
<evidence type="ECO:0000313" key="4">
    <source>
        <dbReference type="Proteomes" id="UP000256253"/>
    </source>
</evidence>
<feature type="compositionally biased region" description="Low complexity" evidence="1">
    <location>
        <begin position="790"/>
        <end position="804"/>
    </location>
</feature>
<feature type="transmembrane region" description="Helical" evidence="2">
    <location>
        <begin position="755"/>
        <end position="773"/>
    </location>
</feature>
<proteinExistence type="predicted"/>
<keyword evidence="2" id="KW-1133">Transmembrane helix</keyword>
<evidence type="ECO:0000256" key="1">
    <source>
        <dbReference type="SAM" id="MobiDB-lite"/>
    </source>
</evidence>
<dbReference type="Proteomes" id="UP000256253">
    <property type="component" value="Unassembled WGS sequence"/>
</dbReference>
<feature type="region of interest" description="Disordered" evidence="1">
    <location>
        <begin position="779"/>
        <end position="842"/>
    </location>
</feature>
<sequence length="842" mass="86625">MHPRTSARTRLARTTSLLVAFCVAVLGLWLPSAPSAKGAGTVTLSIDPAASSLTADSTGAEVVGTITNDSGHAIGNGTVHVGVAGTVLDTANALQRWTQGRSGISTPTVASASIGAVPDGAARPFRVQIPAAKLPWKYQLAALPMTVTLTEGGSITSAATLQQVRTTLQMQTGAVTTPLRIGWVVPLTLPADPALFGPSGTARDEAWNRAIGSGSRVQQLIDSLAGQQVTWLIDPMLLDPPVGADENVPAARIEDPATSTEPAPSPSTSESTSGSATGSTSSSTTGTTPSSGTSSSTSAPSSTSPSSTSSPASPSSTSSPASPSSTTSPSDTATSSTTSETTDGGDGTSDQIPSDTVGVLVTELLSKLRSLGTGQQVWWTAYDDPDVTTLLDRDRALLQRDLSRPLPPALSAISTTRAVWPSGEVGATDLSRITAAWTSAGQQAPVVVLPRRAVSTTTGTAATTGIARVSGTAGAVLYDERLSSIAAAGDDPGVASSRLLAESIAIYQQSPGAQRSISIAIGRDSTATPQALAATVKAVSAAGWTSTLNHDAARTTAPAVSLLPTPAKGTPYPQASTSALTPKLLQSLNRQRQRVETIGSILVDSDDVVSARQRALDVVGSTRWRGNAAALRTVSSTNRTALNALSEKVNVNSSTVNFFADSGRLAVTVINDLNRPVHDVQLRLQPRRYLLRIEKQPEPISLRANSRSSVRTEVTAISPGEVAVDARLFAPGDVPLGGPDVATQLRVNVRPTSTWIYWVLGIVGGLVLVVGLMRSLRRGPRRTTVGPDDAGPTPADAIVAAAPAREADRPELDPDDPEDDPAATGAHDSPTTKASPPDDEQP</sequence>
<accession>A0A3D9UM87</accession>
<feature type="region of interest" description="Disordered" evidence="1">
    <location>
        <begin position="255"/>
        <end position="355"/>
    </location>
</feature>
<protein>
    <submittedName>
        <fullName evidence="3">Uncharacterized protein</fullName>
    </submittedName>
</protein>
<organism evidence="3 4">
    <name type="scientific">Calidifontibacter indicus</name>
    <dbReference type="NCBI Taxonomy" id="419650"/>
    <lineage>
        <taxon>Bacteria</taxon>
        <taxon>Bacillati</taxon>
        <taxon>Actinomycetota</taxon>
        <taxon>Actinomycetes</taxon>
        <taxon>Micrococcales</taxon>
        <taxon>Dermacoccaceae</taxon>
        <taxon>Calidifontibacter</taxon>
    </lineage>
</organism>
<feature type="compositionally biased region" description="Low complexity" evidence="1">
    <location>
        <begin position="256"/>
        <end position="342"/>
    </location>
</feature>
<reference evidence="3 4" key="1">
    <citation type="submission" date="2018-08" db="EMBL/GenBank/DDBJ databases">
        <title>Sequencing the genomes of 1000 actinobacteria strains.</title>
        <authorList>
            <person name="Klenk H.-P."/>
        </authorList>
    </citation>
    <scope>NUCLEOTIDE SEQUENCE [LARGE SCALE GENOMIC DNA]</scope>
    <source>
        <strain evidence="3 4">DSM 22967</strain>
    </source>
</reference>
<keyword evidence="2" id="KW-0472">Membrane</keyword>
<gene>
    <name evidence="3" type="ORF">DFJ65_0495</name>
</gene>
<evidence type="ECO:0000313" key="3">
    <source>
        <dbReference type="EMBL" id="REF29543.1"/>
    </source>
</evidence>
<comment type="caution">
    <text evidence="3">The sequence shown here is derived from an EMBL/GenBank/DDBJ whole genome shotgun (WGS) entry which is preliminary data.</text>
</comment>
<dbReference type="EMBL" id="QTUA01000001">
    <property type="protein sequence ID" value="REF29543.1"/>
    <property type="molecule type" value="Genomic_DNA"/>
</dbReference>
<keyword evidence="4" id="KW-1185">Reference proteome</keyword>
<dbReference type="RefSeq" id="WP_147301282.1">
    <property type="nucleotide sequence ID" value="NZ_QTUA01000001.1"/>
</dbReference>
<dbReference type="AlphaFoldDB" id="A0A3D9UM87"/>
<dbReference type="OrthoDB" id="5137271at2"/>